<proteinExistence type="predicted"/>
<keyword evidence="1" id="KW-0472">Membrane</keyword>
<protein>
    <recommendedName>
        <fullName evidence="2">EF-hand domain-containing protein</fullName>
    </recommendedName>
</protein>
<evidence type="ECO:0000313" key="4">
    <source>
        <dbReference type="Proteomes" id="UP000078486"/>
    </source>
</evidence>
<dbReference type="GO" id="GO:0005509">
    <property type="term" value="F:calcium ion binding"/>
    <property type="evidence" value="ECO:0007669"/>
    <property type="project" value="InterPro"/>
</dbReference>
<evidence type="ECO:0000313" key="3">
    <source>
        <dbReference type="EMBL" id="OAM89265.1"/>
    </source>
</evidence>
<reference evidence="3 4" key="1">
    <citation type="submission" date="2016-01" db="EMBL/GenBank/DDBJ databases">
        <title>High potential of lignocellulose degradation of a new Verrucomicrobia species.</title>
        <authorList>
            <person name="Wang Y."/>
            <person name="Shi Y."/>
            <person name="Qiu Z."/>
            <person name="Liu S."/>
            <person name="Yang H."/>
        </authorList>
    </citation>
    <scope>NUCLEOTIDE SEQUENCE [LARGE SCALE GENOMIC DNA]</scope>
    <source>
        <strain evidence="3 4">TSB47</strain>
    </source>
</reference>
<evidence type="ECO:0000256" key="1">
    <source>
        <dbReference type="SAM" id="Phobius"/>
    </source>
</evidence>
<dbReference type="RefSeq" id="WP_068770716.1">
    <property type="nucleotide sequence ID" value="NZ_CP109796.1"/>
</dbReference>
<dbReference type="AlphaFoldDB" id="A0A178IJ75"/>
<dbReference type="EMBL" id="LRRQ01000099">
    <property type="protein sequence ID" value="OAM89265.1"/>
    <property type="molecule type" value="Genomic_DNA"/>
</dbReference>
<dbReference type="InterPro" id="IPR002048">
    <property type="entry name" value="EF_hand_dom"/>
</dbReference>
<gene>
    <name evidence="3" type="ORF">AW736_13495</name>
</gene>
<keyword evidence="1" id="KW-1133">Transmembrane helix</keyword>
<sequence>MPDETLITHRWKFTRIGGLDQVSLETTDDLLNLKHLDQKLWVALSCPVQGLELDEKTLALIDTDGDGRIRVPELLAAIDWLRPHLADLASVLKPAPALPLSAINAETPEGAAVLASAKQVLAYLGKPGADAISVENTSDSKKIFAGTRFNGDGVIPAAAADTDELKQLVADIIDTQGAETDLSGEPGINLAKLDQFHADIAAHAAWAGNTDPAVHVLGADTAAAHTALKTVRAKIDDYFTRCRLAAFDARAITALNRAEADYAAIAAQDLHAGADGGIGAFPLAHVGPGRPLPLAEGVNPAWAAAIRELHARVVTPLLGADKTALTADEWTALAARFSAHEAWLAARAGDSIAKLGLDRIRKINTYNRRDELAALIARDRELEPQALAIASVDRLARYYRDIGTLLRNFVNFHDFYDPSTHGIFQAGTLYLDARSCELCVRVNDPAAHSVLAALSRVYIAYCDLKRPDGATMKIAACFTQGDSDYLIVGRNGLFYDTKGRDWDATITKIVETPISIRQAFWSPYKKLVRFIEEQVAKRAAAADAASTEKLNTTATAVAHADQAAPAAPPPAPKKIDIGTVAALGVAVGAIGGALGAIATGLARLSVWQIPLVLLGVILVISLPSMLIAWLKLRQRTLGPILDATGWAINGRVKINFPLGTALTDRAQLPPGAKRSLDDPFEDKAPARRRRWFIFILLLVLAALAIRWDHNRRGHYFWQKPAAPVEVAAPAAESQPHP</sequence>
<feature type="transmembrane region" description="Helical" evidence="1">
    <location>
        <begin position="691"/>
        <end position="707"/>
    </location>
</feature>
<name>A0A178IJ75_9BACT</name>
<feature type="transmembrane region" description="Helical" evidence="1">
    <location>
        <begin position="607"/>
        <end position="630"/>
    </location>
</feature>
<feature type="transmembrane region" description="Helical" evidence="1">
    <location>
        <begin position="580"/>
        <end position="601"/>
    </location>
</feature>
<feature type="domain" description="EF-hand" evidence="2">
    <location>
        <begin position="49"/>
        <end position="84"/>
    </location>
</feature>
<organism evidence="3 4">
    <name type="scientific">Termitidicoccus mucosus</name>
    <dbReference type="NCBI Taxonomy" id="1184151"/>
    <lineage>
        <taxon>Bacteria</taxon>
        <taxon>Pseudomonadati</taxon>
        <taxon>Verrucomicrobiota</taxon>
        <taxon>Opitutia</taxon>
        <taxon>Opitutales</taxon>
        <taxon>Opitutaceae</taxon>
        <taxon>Termitidicoccus</taxon>
    </lineage>
</organism>
<dbReference type="PROSITE" id="PS50222">
    <property type="entry name" value="EF_HAND_2"/>
    <property type="match status" value="1"/>
</dbReference>
<dbReference type="Proteomes" id="UP000078486">
    <property type="component" value="Unassembled WGS sequence"/>
</dbReference>
<keyword evidence="4" id="KW-1185">Reference proteome</keyword>
<accession>A0A178IJ75</accession>
<dbReference type="STRING" id="1184151.AW736_13495"/>
<keyword evidence="1" id="KW-0812">Transmembrane</keyword>
<evidence type="ECO:0000259" key="2">
    <source>
        <dbReference type="PROSITE" id="PS50222"/>
    </source>
</evidence>
<comment type="caution">
    <text evidence="3">The sequence shown here is derived from an EMBL/GenBank/DDBJ whole genome shotgun (WGS) entry which is preliminary data.</text>
</comment>